<keyword evidence="1" id="KW-0472">Membrane</keyword>
<evidence type="ECO:0000313" key="3">
    <source>
        <dbReference type="Proteomes" id="UP000694388"/>
    </source>
</evidence>
<dbReference type="Ensembl" id="ENSEBUT00000007981.1">
    <property type="protein sequence ID" value="ENSEBUP00000007497.1"/>
    <property type="gene ID" value="ENSEBUG00000004898.1"/>
</dbReference>
<name>A0A8C4NJ30_EPTBU</name>
<dbReference type="InterPro" id="IPR013783">
    <property type="entry name" value="Ig-like_fold"/>
</dbReference>
<dbReference type="AlphaFoldDB" id="A0A8C4NJ30"/>
<evidence type="ECO:0000313" key="2">
    <source>
        <dbReference type="Ensembl" id="ENSEBUP00000007497.1"/>
    </source>
</evidence>
<proteinExistence type="predicted"/>
<feature type="transmembrane region" description="Helical" evidence="1">
    <location>
        <begin position="53"/>
        <end position="74"/>
    </location>
</feature>
<dbReference type="Proteomes" id="UP000694388">
    <property type="component" value="Unplaced"/>
</dbReference>
<protein>
    <submittedName>
        <fullName evidence="2">Uncharacterized protein</fullName>
    </submittedName>
</protein>
<keyword evidence="3" id="KW-1185">Reference proteome</keyword>
<evidence type="ECO:0000256" key="1">
    <source>
        <dbReference type="SAM" id="Phobius"/>
    </source>
</evidence>
<accession>A0A8C4NJ30</accession>
<dbReference type="Gene3D" id="2.60.40.10">
    <property type="entry name" value="Immunoglobulins"/>
    <property type="match status" value="1"/>
</dbReference>
<reference evidence="2" key="2">
    <citation type="submission" date="2025-09" db="UniProtKB">
        <authorList>
            <consortium name="Ensembl"/>
        </authorList>
    </citation>
    <scope>IDENTIFICATION</scope>
</reference>
<reference evidence="2" key="1">
    <citation type="submission" date="2025-08" db="UniProtKB">
        <authorList>
            <consortium name="Ensembl"/>
        </authorList>
    </citation>
    <scope>IDENTIFICATION</scope>
</reference>
<sequence length="346" mass="38966">MAGAGYWMGCPPGEKYQVSVRALPATLSLQGTWGSWSEEVTGQVSRGLTISMWIYYALGTFTALLVICFCFHKIQARLKIWLWRPLPSLHRAFPGHSGVEGDVQAWLASIPETAMWALNTSHPLQEIKPCMVEVVRETLSIRLSEKLKSDLETKNEGFIEKVEMWEEIQDKEEVWRWNIADSLGKSQRWEDREPKECSSRGHHDEWQEKEHWVEKVWVEKQWNYGQQKDNRERTLGTRDSLLSDVSVDSGVLDSNASENSTGSCITGTLLSKTGNPESSLYPPSLPMDVLNLSLTPTNSWNGYLLLPEAEQAREISSNITYANMSYQPVIQTPGAANGPFATVGSK</sequence>
<keyword evidence="1" id="KW-1133">Transmembrane helix</keyword>
<organism evidence="2 3">
    <name type="scientific">Eptatretus burgeri</name>
    <name type="common">Inshore hagfish</name>
    <dbReference type="NCBI Taxonomy" id="7764"/>
    <lineage>
        <taxon>Eukaryota</taxon>
        <taxon>Metazoa</taxon>
        <taxon>Chordata</taxon>
        <taxon>Craniata</taxon>
        <taxon>Vertebrata</taxon>
        <taxon>Cyclostomata</taxon>
        <taxon>Myxini</taxon>
        <taxon>Myxiniformes</taxon>
        <taxon>Myxinidae</taxon>
        <taxon>Eptatretinae</taxon>
        <taxon>Eptatretus</taxon>
    </lineage>
</organism>
<keyword evidence="1" id="KW-0812">Transmembrane</keyword>